<dbReference type="RefSeq" id="WP_245901217.1">
    <property type="nucleotide sequence ID" value="NZ_QJSX01000028.1"/>
</dbReference>
<dbReference type="Gene3D" id="1.10.1040.10">
    <property type="entry name" value="N-(1-d-carboxylethyl)-l-norvaline Dehydrogenase, domain 2"/>
    <property type="match status" value="1"/>
</dbReference>
<evidence type="ECO:0000259" key="2">
    <source>
        <dbReference type="Pfam" id="PF08546"/>
    </source>
</evidence>
<dbReference type="SUPFAM" id="SSF51735">
    <property type="entry name" value="NAD(P)-binding Rossmann-fold domains"/>
    <property type="match status" value="1"/>
</dbReference>
<dbReference type="Pfam" id="PF02558">
    <property type="entry name" value="ApbA"/>
    <property type="match status" value="1"/>
</dbReference>
<evidence type="ECO:0000259" key="1">
    <source>
        <dbReference type="Pfam" id="PF02558"/>
    </source>
</evidence>
<evidence type="ECO:0000313" key="4">
    <source>
        <dbReference type="Proteomes" id="UP000248326"/>
    </source>
</evidence>
<gene>
    <name evidence="3" type="ORF">DES52_1281</name>
</gene>
<organism evidence="3 4">
    <name type="scientific">Deinococcus yavapaiensis KR-236</name>
    <dbReference type="NCBI Taxonomy" id="694435"/>
    <lineage>
        <taxon>Bacteria</taxon>
        <taxon>Thermotogati</taxon>
        <taxon>Deinococcota</taxon>
        <taxon>Deinococci</taxon>
        <taxon>Deinococcales</taxon>
        <taxon>Deinococcaceae</taxon>
        <taxon>Deinococcus</taxon>
    </lineage>
</organism>
<dbReference type="AlphaFoldDB" id="A0A318SC13"/>
<reference evidence="3 4" key="1">
    <citation type="submission" date="2018-06" db="EMBL/GenBank/DDBJ databases">
        <title>Genomic Encyclopedia of Type Strains, Phase IV (KMG-IV): sequencing the most valuable type-strain genomes for metagenomic binning, comparative biology and taxonomic classification.</title>
        <authorList>
            <person name="Goeker M."/>
        </authorList>
    </citation>
    <scope>NUCLEOTIDE SEQUENCE [LARGE SCALE GENOMIC DNA]</scope>
    <source>
        <strain evidence="3 4">DSM 18048</strain>
    </source>
</reference>
<dbReference type="InterPro" id="IPR013752">
    <property type="entry name" value="KPA_reductase"/>
</dbReference>
<dbReference type="InterPro" id="IPR013328">
    <property type="entry name" value="6PGD_dom2"/>
</dbReference>
<dbReference type="InterPro" id="IPR013332">
    <property type="entry name" value="KPR_N"/>
</dbReference>
<name>A0A318SC13_9DEIO</name>
<dbReference type="PANTHER" id="PTHR21708:SF26">
    <property type="entry name" value="2-DEHYDROPANTOATE 2-REDUCTASE"/>
    <property type="match status" value="1"/>
</dbReference>
<evidence type="ECO:0000313" key="3">
    <source>
        <dbReference type="EMBL" id="PYE48641.1"/>
    </source>
</evidence>
<dbReference type="EMBL" id="QJSX01000028">
    <property type="protein sequence ID" value="PYE48641.1"/>
    <property type="molecule type" value="Genomic_DNA"/>
</dbReference>
<dbReference type="SUPFAM" id="SSF48179">
    <property type="entry name" value="6-phosphogluconate dehydrogenase C-terminal domain-like"/>
    <property type="match status" value="1"/>
</dbReference>
<feature type="non-terminal residue" evidence="3">
    <location>
        <position position="1"/>
    </location>
</feature>
<dbReference type="InterPro" id="IPR036291">
    <property type="entry name" value="NAD(P)-bd_dom_sf"/>
</dbReference>
<dbReference type="PANTHER" id="PTHR21708">
    <property type="entry name" value="PROBABLE 2-DEHYDROPANTOATE 2-REDUCTASE"/>
    <property type="match status" value="1"/>
</dbReference>
<dbReference type="Proteomes" id="UP000248326">
    <property type="component" value="Unassembled WGS sequence"/>
</dbReference>
<accession>A0A318SC13</accession>
<comment type="caution">
    <text evidence="3">The sequence shown here is derived from an EMBL/GenBank/DDBJ whole genome shotgun (WGS) entry which is preliminary data.</text>
</comment>
<keyword evidence="4" id="KW-1185">Reference proteome</keyword>
<dbReference type="GO" id="GO:0005737">
    <property type="term" value="C:cytoplasm"/>
    <property type="evidence" value="ECO:0007669"/>
    <property type="project" value="TreeGrafter"/>
</dbReference>
<proteinExistence type="predicted"/>
<feature type="domain" description="Ketopantoate reductase N-terminal" evidence="1">
    <location>
        <begin position="5"/>
        <end position="152"/>
    </location>
</feature>
<dbReference type="Pfam" id="PF08546">
    <property type="entry name" value="ApbA_C"/>
    <property type="match status" value="1"/>
</dbReference>
<dbReference type="Gene3D" id="3.40.50.720">
    <property type="entry name" value="NAD(P)-binding Rossmann-like Domain"/>
    <property type="match status" value="1"/>
</dbReference>
<feature type="domain" description="Ketopantoate reductase C-terminal" evidence="2">
    <location>
        <begin position="178"/>
        <end position="319"/>
    </location>
</feature>
<dbReference type="InterPro" id="IPR008927">
    <property type="entry name" value="6-PGluconate_DH-like_C_sf"/>
</dbReference>
<dbReference type="InterPro" id="IPR051402">
    <property type="entry name" value="KPR-Related"/>
</dbReference>
<sequence length="347" mass="37179">RVVKVLIWGAGAIGGTIGAYLVRAGHDVTFVDLVEEHVDAIRANGLHITGPVDDFGVKASAFTPRELHGRWNLVVLCTKAQHTAHAARQLAPHLHEDGYVVSAQNGLNELVLADALGAERVMGCFVNFGGDYLSPGTILYGGRGAVVLGELDGQDTPRLRALHELFLTFDDAAITTGNIFGYLWSKLAYGALLFATALTNDSIADALSLSEYRATYIALAREVLRVAVTTGIQPEAFDGFDPAAFMPSASDEQASKSMDDMVAFNRKSAKTHSGIWRDLAVRKRPTEVVQEESILTAGQACGVPTPIIARLVSLVRDLESGRRSLGRENLDALRDAMGRAATAEQPA</sequence>
<protein>
    <submittedName>
        <fullName evidence="3">Ketopantoate reductase</fullName>
    </submittedName>
</protein>